<dbReference type="InterPro" id="IPR002156">
    <property type="entry name" value="RNaseH_domain"/>
</dbReference>
<sequence>MAVEEKHVKKCVQDLPINKEAGGLSRDQFGNLLAGFRRKLGTSTSLAAELWAIRDRLQLATNLNLHGKLIVECDSEVAREKIGQ</sequence>
<reference evidence="2 3" key="1">
    <citation type="submission" date="2013-09" db="EMBL/GenBank/DDBJ databases">
        <title>Corchorus capsularis genome sequencing.</title>
        <authorList>
            <person name="Alam M."/>
            <person name="Haque M.S."/>
            <person name="Islam M.S."/>
            <person name="Emdad E.M."/>
            <person name="Islam M.M."/>
            <person name="Ahmed B."/>
            <person name="Halim A."/>
            <person name="Hossen Q.M.M."/>
            <person name="Hossain M.Z."/>
            <person name="Ahmed R."/>
            <person name="Khan M.M."/>
            <person name="Islam R."/>
            <person name="Rashid M.M."/>
            <person name="Khan S.A."/>
            <person name="Rahman M.S."/>
            <person name="Alam M."/>
        </authorList>
    </citation>
    <scope>NUCLEOTIDE SEQUENCE [LARGE SCALE GENOMIC DNA]</scope>
    <source>
        <strain evidence="3">cv. CVL-1</strain>
        <tissue evidence="2">Whole seedling</tissue>
    </source>
</reference>
<protein>
    <recommendedName>
        <fullName evidence="1">RNase H type-1 domain-containing protein</fullName>
    </recommendedName>
</protein>
<dbReference type="InterPro" id="IPR036397">
    <property type="entry name" value="RNaseH_sf"/>
</dbReference>
<keyword evidence="3" id="KW-1185">Reference proteome</keyword>
<dbReference type="Gramene" id="OMP00276">
    <property type="protein sequence ID" value="OMP00276"/>
    <property type="gene ID" value="CCACVL1_03410"/>
</dbReference>
<comment type="caution">
    <text evidence="2">The sequence shown here is derived from an EMBL/GenBank/DDBJ whole genome shotgun (WGS) entry which is preliminary data.</text>
</comment>
<dbReference type="GO" id="GO:0004523">
    <property type="term" value="F:RNA-DNA hybrid ribonuclease activity"/>
    <property type="evidence" value="ECO:0007669"/>
    <property type="project" value="InterPro"/>
</dbReference>
<dbReference type="GO" id="GO:0003676">
    <property type="term" value="F:nucleic acid binding"/>
    <property type="evidence" value="ECO:0007669"/>
    <property type="project" value="InterPro"/>
</dbReference>
<dbReference type="InterPro" id="IPR053151">
    <property type="entry name" value="RNase_H-like"/>
</dbReference>
<dbReference type="EMBL" id="AWWV01006679">
    <property type="protein sequence ID" value="OMP00276.1"/>
    <property type="molecule type" value="Genomic_DNA"/>
</dbReference>
<dbReference type="Proteomes" id="UP000188268">
    <property type="component" value="Unassembled WGS sequence"/>
</dbReference>
<organism evidence="2 3">
    <name type="scientific">Corchorus capsularis</name>
    <name type="common">Jute</name>
    <dbReference type="NCBI Taxonomy" id="210143"/>
    <lineage>
        <taxon>Eukaryota</taxon>
        <taxon>Viridiplantae</taxon>
        <taxon>Streptophyta</taxon>
        <taxon>Embryophyta</taxon>
        <taxon>Tracheophyta</taxon>
        <taxon>Spermatophyta</taxon>
        <taxon>Magnoliopsida</taxon>
        <taxon>eudicotyledons</taxon>
        <taxon>Gunneridae</taxon>
        <taxon>Pentapetalae</taxon>
        <taxon>rosids</taxon>
        <taxon>malvids</taxon>
        <taxon>Malvales</taxon>
        <taxon>Malvaceae</taxon>
        <taxon>Grewioideae</taxon>
        <taxon>Apeibeae</taxon>
        <taxon>Corchorus</taxon>
    </lineage>
</organism>
<evidence type="ECO:0000313" key="2">
    <source>
        <dbReference type="EMBL" id="OMP00276.1"/>
    </source>
</evidence>
<accession>A0A1R3JZQ1</accession>
<proteinExistence type="predicted"/>
<dbReference type="OrthoDB" id="1002604at2759"/>
<dbReference type="Pfam" id="PF13456">
    <property type="entry name" value="RVT_3"/>
    <property type="match status" value="1"/>
</dbReference>
<feature type="domain" description="RNase H type-1" evidence="1">
    <location>
        <begin position="20"/>
        <end position="81"/>
    </location>
</feature>
<dbReference type="PANTHER" id="PTHR47723:SF19">
    <property type="entry name" value="POLYNUCLEOTIDYL TRANSFERASE, RIBONUCLEASE H-LIKE SUPERFAMILY PROTEIN"/>
    <property type="match status" value="1"/>
</dbReference>
<dbReference type="InterPro" id="IPR044730">
    <property type="entry name" value="RNase_H-like_dom_plant"/>
</dbReference>
<gene>
    <name evidence="2" type="ORF">CCACVL1_03410</name>
</gene>
<dbReference type="AlphaFoldDB" id="A0A1R3JZQ1"/>
<evidence type="ECO:0000259" key="1">
    <source>
        <dbReference type="Pfam" id="PF13456"/>
    </source>
</evidence>
<evidence type="ECO:0000313" key="3">
    <source>
        <dbReference type="Proteomes" id="UP000188268"/>
    </source>
</evidence>
<dbReference type="PANTHER" id="PTHR47723">
    <property type="entry name" value="OS05G0353850 PROTEIN"/>
    <property type="match status" value="1"/>
</dbReference>
<dbReference type="CDD" id="cd06222">
    <property type="entry name" value="RNase_H_like"/>
    <property type="match status" value="1"/>
</dbReference>
<dbReference type="Gene3D" id="3.30.420.10">
    <property type="entry name" value="Ribonuclease H-like superfamily/Ribonuclease H"/>
    <property type="match status" value="1"/>
</dbReference>
<name>A0A1R3JZQ1_COCAP</name>